<reference evidence="4" key="1">
    <citation type="submission" date="2017-02" db="UniProtKB">
        <authorList>
            <consortium name="WormBaseParasite"/>
        </authorList>
    </citation>
    <scope>IDENTIFICATION</scope>
</reference>
<accession>A0A0R3Q8L5</accession>
<dbReference type="WBParaSite" id="BTMF_0000267301-mRNA-1">
    <property type="protein sequence ID" value="BTMF_0000267301-mRNA-1"/>
    <property type="gene ID" value="BTMF_0000267301"/>
</dbReference>
<name>A0A0R3Q8L5_9BILA</name>
<evidence type="ECO:0000313" key="2">
    <source>
        <dbReference type="EMBL" id="VDO11529.1"/>
    </source>
</evidence>
<dbReference type="AlphaFoldDB" id="A0A0R3Q8L5"/>
<protein>
    <submittedName>
        <fullName evidence="2 4">Uncharacterized protein</fullName>
    </submittedName>
</protein>
<reference evidence="2 3" key="2">
    <citation type="submission" date="2018-11" db="EMBL/GenBank/DDBJ databases">
        <authorList>
            <consortium name="Pathogen Informatics"/>
        </authorList>
    </citation>
    <scope>NUCLEOTIDE SEQUENCE [LARGE SCALE GENOMIC DNA]</scope>
</reference>
<feature type="region of interest" description="Disordered" evidence="1">
    <location>
        <begin position="1"/>
        <end position="29"/>
    </location>
</feature>
<keyword evidence="3" id="KW-1185">Reference proteome</keyword>
<organism evidence="4">
    <name type="scientific">Brugia timori</name>
    <dbReference type="NCBI Taxonomy" id="42155"/>
    <lineage>
        <taxon>Eukaryota</taxon>
        <taxon>Metazoa</taxon>
        <taxon>Ecdysozoa</taxon>
        <taxon>Nematoda</taxon>
        <taxon>Chromadorea</taxon>
        <taxon>Rhabditida</taxon>
        <taxon>Spirurina</taxon>
        <taxon>Spiruromorpha</taxon>
        <taxon>Filarioidea</taxon>
        <taxon>Onchocercidae</taxon>
        <taxon>Brugia</taxon>
    </lineage>
</organism>
<proteinExistence type="predicted"/>
<sequence length="51" mass="5856">MDGNTEQGHSIRDDSSSVHPKLRGKRKATDDPIGTCFILFRLRCVFEYNSR</sequence>
<evidence type="ECO:0000256" key="1">
    <source>
        <dbReference type="SAM" id="MobiDB-lite"/>
    </source>
</evidence>
<evidence type="ECO:0000313" key="3">
    <source>
        <dbReference type="Proteomes" id="UP000280834"/>
    </source>
</evidence>
<evidence type="ECO:0000313" key="4">
    <source>
        <dbReference type="WBParaSite" id="BTMF_0000267301-mRNA-1"/>
    </source>
</evidence>
<dbReference type="Proteomes" id="UP000280834">
    <property type="component" value="Unassembled WGS sequence"/>
</dbReference>
<dbReference type="EMBL" id="UZAG01001529">
    <property type="protein sequence ID" value="VDO11529.1"/>
    <property type="molecule type" value="Genomic_DNA"/>
</dbReference>
<dbReference type="STRING" id="42155.A0A0R3Q8L5"/>
<gene>
    <name evidence="2" type="ORF">BTMF_LOCUS1997</name>
</gene>